<dbReference type="InterPro" id="IPR003018">
    <property type="entry name" value="GAF"/>
</dbReference>
<dbReference type="Gene3D" id="1.10.10.10">
    <property type="entry name" value="Winged helix-like DNA-binding domain superfamily/Winged helix DNA-binding domain"/>
    <property type="match status" value="1"/>
</dbReference>
<keyword evidence="4" id="KW-0804">Transcription</keyword>
<keyword evidence="1" id="KW-0808">Transferase</keyword>
<organism evidence="6 7">
    <name type="scientific">Amycolatopsis marina</name>
    <dbReference type="NCBI Taxonomy" id="490629"/>
    <lineage>
        <taxon>Bacteria</taxon>
        <taxon>Bacillati</taxon>
        <taxon>Actinomycetota</taxon>
        <taxon>Actinomycetes</taxon>
        <taxon>Pseudonocardiales</taxon>
        <taxon>Pseudonocardiaceae</taxon>
        <taxon>Amycolatopsis</taxon>
    </lineage>
</organism>
<dbReference type="PIRSF" id="PIRSF036625">
    <property type="entry name" value="GAF_ANTAR"/>
    <property type="match status" value="1"/>
</dbReference>
<protein>
    <submittedName>
        <fullName evidence="6">GAF domain-containing protein</fullName>
    </submittedName>
</protein>
<dbReference type="InterPro" id="IPR011006">
    <property type="entry name" value="CheY-like_superfamily"/>
</dbReference>
<dbReference type="EMBL" id="FOKG01000013">
    <property type="protein sequence ID" value="SFB48616.1"/>
    <property type="molecule type" value="Genomic_DNA"/>
</dbReference>
<keyword evidence="2" id="KW-0418">Kinase</keyword>
<dbReference type="InterPro" id="IPR012074">
    <property type="entry name" value="GAF_ANTAR"/>
</dbReference>
<dbReference type="InterPro" id="IPR036388">
    <property type="entry name" value="WH-like_DNA-bd_sf"/>
</dbReference>
<dbReference type="Pfam" id="PF13185">
    <property type="entry name" value="GAF_2"/>
    <property type="match status" value="1"/>
</dbReference>
<dbReference type="Pfam" id="PF03861">
    <property type="entry name" value="ANTAR"/>
    <property type="match status" value="1"/>
</dbReference>
<accession>A0A1I1BG33</accession>
<evidence type="ECO:0000313" key="7">
    <source>
        <dbReference type="Proteomes" id="UP000243799"/>
    </source>
</evidence>
<dbReference type="OrthoDB" id="4629915at2"/>
<dbReference type="Gene3D" id="3.30.450.40">
    <property type="match status" value="1"/>
</dbReference>
<dbReference type="SMART" id="SM01012">
    <property type="entry name" value="ANTAR"/>
    <property type="match status" value="1"/>
</dbReference>
<evidence type="ECO:0000256" key="2">
    <source>
        <dbReference type="ARBA" id="ARBA00022777"/>
    </source>
</evidence>
<evidence type="ECO:0000256" key="4">
    <source>
        <dbReference type="ARBA" id="ARBA00023163"/>
    </source>
</evidence>
<sequence>MAERQDWKELATSLAHMARDLQRRTTVQETLDRIAEFAVEVVDGCEAAGILVLRGGRVLTMARTDNVVQASDRIQGELREGPCFDAAYYKRESFRIGDMSTSVRRWPRYAPKARELGVGSMMGFLLFVEGDNELGALDLYSSRPGAFTEHSEHVGWLLASHSGVALSTARHEAQLREAIATRQDIGEALGILMERHMYTEQDAFTLLTKVSQDLNIKLRDIAHTIVTTGEIPSTS</sequence>
<dbReference type="InterPro" id="IPR005561">
    <property type="entry name" value="ANTAR"/>
</dbReference>
<dbReference type="PROSITE" id="PS50921">
    <property type="entry name" value="ANTAR"/>
    <property type="match status" value="1"/>
</dbReference>
<dbReference type="InterPro" id="IPR029016">
    <property type="entry name" value="GAF-like_dom_sf"/>
</dbReference>
<proteinExistence type="predicted"/>
<dbReference type="Proteomes" id="UP000243799">
    <property type="component" value="Unassembled WGS sequence"/>
</dbReference>
<name>A0A1I1BG33_9PSEU</name>
<dbReference type="SUPFAM" id="SSF52172">
    <property type="entry name" value="CheY-like"/>
    <property type="match status" value="1"/>
</dbReference>
<evidence type="ECO:0000259" key="5">
    <source>
        <dbReference type="PROSITE" id="PS50921"/>
    </source>
</evidence>
<keyword evidence="3" id="KW-0805">Transcription regulation</keyword>
<dbReference type="RefSeq" id="WP_091675073.1">
    <property type="nucleotide sequence ID" value="NZ_FOKG01000013.1"/>
</dbReference>
<dbReference type="GO" id="GO:0016301">
    <property type="term" value="F:kinase activity"/>
    <property type="evidence" value="ECO:0007669"/>
    <property type="project" value="UniProtKB-KW"/>
</dbReference>
<reference evidence="7" key="1">
    <citation type="submission" date="2016-10" db="EMBL/GenBank/DDBJ databases">
        <authorList>
            <person name="Varghese N."/>
            <person name="Submissions S."/>
        </authorList>
    </citation>
    <scope>NUCLEOTIDE SEQUENCE [LARGE SCALE GENOMIC DNA]</scope>
    <source>
        <strain evidence="7">CGMCC 4.3568</strain>
    </source>
</reference>
<gene>
    <name evidence="6" type="ORF">SAMN05216266_113173</name>
</gene>
<feature type="domain" description="ANTAR" evidence="5">
    <location>
        <begin position="165"/>
        <end position="226"/>
    </location>
</feature>
<evidence type="ECO:0000313" key="6">
    <source>
        <dbReference type="EMBL" id="SFB48616.1"/>
    </source>
</evidence>
<evidence type="ECO:0000256" key="3">
    <source>
        <dbReference type="ARBA" id="ARBA00023015"/>
    </source>
</evidence>
<dbReference type="SUPFAM" id="SSF55781">
    <property type="entry name" value="GAF domain-like"/>
    <property type="match status" value="1"/>
</dbReference>
<dbReference type="GO" id="GO:0003723">
    <property type="term" value="F:RNA binding"/>
    <property type="evidence" value="ECO:0007669"/>
    <property type="project" value="InterPro"/>
</dbReference>
<evidence type="ECO:0000256" key="1">
    <source>
        <dbReference type="ARBA" id="ARBA00022679"/>
    </source>
</evidence>
<dbReference type="AlphaFoldDB" id="A0A1I1BG33"/>
<keyword evidence="7" id="KW-1185">Reference proteome</keyword>
<dbReference type="STRING" id="490629.SAMN05216266_113173"/>